<accession>A0A1C7LTT7</accession>
<proteinExistence type="predicted"/>
<keyword evidence="2" id="KW-1185">Reference proteome</keyword>
<evidence type="ECO:0000313" key="1">
    <source>
        <dbReference type="EMBL" id="OBZ67339.1"/>
    </source>
</evidence>
<dbReference type="AlphaFoldDB" id="A0A1C7LTT7"/>
<gene>
    <name evidence="1" type="ORF">A0H81_12634</name>
</gene>
<sequence length="68" mass="7491">MHQYALEPGLRHYTSHANRLRSSVDKTDLPTTSIEELVNELIFSNIIIGSQIEAKALTTGPLFCASSC</sequence>
<comment type="caution">
    <text evidence="1">The sequence shown here is derived from an EMBL/GenBank/DDBJ whole genome shotgun (WGS) entry which is preliminary data.</text>
</comment>
<protein>
    <submittedName>
        <fullName evidence="1">Uncharacterized protein</fullName>
    </submittedName>
</protein>
<name>A0A1C7LTT7_GRIFR</name>
<reference evidence="1 2" key="1">
    <citation type="submission" date="2016-03" db="EMBL/GenBank/DDBJ databases">
        <title>Whole genome sequencing of Grifola frondosa 9006-11.</title>
        <authorList>
            <person name="Min B."/>
            <person name="Park H."/>
            <person name="Kim J.-G."/>
            <person name="Cho H."/>
            <person name="Oh Y.-L."/>
            <person name="Kong W.-S."/>
            <person name="Choi I.-G."/>
        </authorList>
    </citation>
    <scope>NUCLEOTIDE SEQUENCE [LARGE SCALE GENOMIC DNA]</scope>
    <source>
        <strain evidence="1 2">9006-11</strain>
    </source>
</reference>
<dbReference type="Proteomes" id="UP000092993">
    <property type="component" value="Unassembled WGS sequence"/>
</dbReference>
<dbReference type="EMBL" id="LUGG01000024">
    <property type="protein sequence ID" value="OBZ67339.1"/>
    <property type="molecule type" value="Genomic_DNA"/>
</dbReference>
<evidence type="ECO:0000313" key="2">
    <source>
        <dbReference type="Proteomes" id="UP000092993"/>
    </source>
</evidence>
<organism evidence="1 2">
    <name type="scientific">Grifola frondosa</name>
    <name type="common">Maitake</name>
    <name type="synonym">Polyporus frondosus</name>
    <dbReference type="NCBI Taxonomy" id="5627"/>
    <lineage>
        <taxon>Eukaryota</taxon>
        <taxon>Fungi</taxon>
        <taxon>Dikarya</taxon>
        <taxon>Basidiomycota</taxon>
        <taxon>Agaricomycotina</taxon>
        <taxon>Agaricomycetes</taxon>
        <taxon>Polyporales</taxon>
        <taxon>Grifolaceae</taxon>
        <taxon>Grifola</taxon>
    </lineage>
</organism>